<dbReference type="GO" id="GO:1901696">
    <property type="term" value="P:cannabinoid biosynthetic process"/>
    <property type="evidence" value="ECO:0007669"/>
    <property type="project" value="UniProtKB-ARBA"/>
</dbReference>
<dbReference type="InterPro" id="IPR012951">
    <property type="entry name" value="BBE"/>
</dbReference>
<dbReference type="Pfam" id="PF08031">
    <property type="entry name" value="BBE"/>
    <property type="match status" value="1"/>
</dbReference>
<organism evidence="10 11">
    <name type="scientific">Acacia crassicarpa</name>
    <name type="common">northern wattle</name>
    <dbReference type="NCBI Taxonomy" id="499986"/>
    <lineage>
        <taxon>Eukaryota</taxon>
        <taxon>Viridiplantae</taxon>
        <taxon>Streptophyta</taxon>
        <taxon>Embryophyta</taxon>
        <taxon>Tracheophyta</taxon>
        <taxon>Spermatophyta</taxon>
        <taxon>Magnoliopsida</taxon>
        <taxon>eudicotyledons</taxon>
        <taxon>Gunneridae</taxon>
        <taxon>Pentapetalae</taxon>
        <taxon>rosids</taxon>
        <taxon>fabids</taxon>
        <taxon>Fabales</taxon>
        <taxon>Fabaceae</taxon>
        <taxon>Caesalpinioideae</taxon>
        <taxon>mimosoid clade</taxon>
        <taxon>Acacieae</taxon>
        <taxon>Acacia</taxon>
    </lineage>
</organism>
<dbReference type="Gene3D" id="3.30.465.10">
    <property type="match status" value="1"/>
</dbReference>
<dbReference type="SUPFAM" id="SSF56176">
    <property type="entry name" value="FAD-binding/transporter-associated domain-like"/>
    <property type="match status" value="1"/>
</dbReference>
<evidence type="ECO:0000256" key="2">
    <source>
        <dbReference type="ARBA" id="ARBA00005466"/>
    </source>
</evidence>
<dbReference type="Proteomes" id="UP001293593">
    <property type="component" value="Unassembled WGS sequence"/>
</dbReference>
<accession>A0AAE1IPI3</accession>
<evidence type="ECO:0000259" key="9">
    <source>
        <dbReference type="PROSITE" id="PS51387"/>
    </source>
</evidence>
<dbReference type="InterPro" id="IPR016167">
    <property type="entry name" value="FAD-bd_PCMH_sub1"/>
</dbReference>
<dbReference type="GO" id="GO:0071949">
    <property type="term" value="F:FAD binding"/>
    <property type="evidence" value="ECO:0007669"/>
    <property type="project" value="InterPro"/>
</dbReference>
<dbReference type="Pfam" id="PF01565">
    <property type="entry name" value="FAD_binding_4"/>
    <property type="match status" value="1"/>
</dbReference>
<evidence type="ECO:0000313" key="10">
    <source>
        <dbReference type="EMBL" id="KAK4254772.1"/>
    </source>
</evidence>
<dbReference type="PANTHER" id="PTHR32448">
    <property type="entry name" value="OS08G0158400 PROTEIN"/>
    <property type="match status" value="1"/>
</dbReference>
<feature type="signal peptide" evidence="8">
    <location>
        <begin position="1"/>
        <end position="23"/>
    </location>
</feature>
<evidence type="ECO:0000256" key="6">
    <source>
        <dbReference type="ARBA" id="ARBA00023157"/>
    </source>
</evidence>
<comment type="cofactor">
    <cofactor evidence="1">
        <name>FAD</name>
        <dbReference type="ChEBI" id="CHEBI:57692"/>
    </cofactor>
</comment>
<feature type="domain" description="FAD-binding PCMH-type" evidence="9">
    <location>
        <begin position="74"/>
        <end position="249"/>
    </location>
</feature>
<feature type="chain" id="PRO_5041989670" description="FAD-binding PCMH-type domain-containing protein" evidence="8">
    <location>
        <begin position="24"/>
        <end position="535"/>
    </location>
</feature>
<gene>
    <name evidence="10" type="ORF">QN277_010103</name>
</gene>
<dbReference type="InterPro" id="IPR016166">
    <property type="entry name" value="FAD-bd_PCMH"/>
</dbReference>
<dbReference type="InterPro" id="IPR016169">
    <property type="entry name" value="FAD-bd_PCMH_sub2"/>
</dbReference>
<comment type="caution">
    <text evidence="10">The sequence shown here is derived from an EMBL/GenBank/DDBJ whole genome shotgun (WGS) entry which is preliminary data.</text>
</comment>
<sequence length="535" mass="60658">MKPPSSYVFLAFVLLISFGAASSSSSSHDNFLQCLHLHSPNATSFSKLVFTNTNFSYSSLLHFSIHNLRFSSHTTPKPLVIVTPLRPSHIQASIFCSQRHGLQIRTRSGGHDYEGLSYVSHHPPFILLDLINLNSVHVDQHSATAWLQSGATIGQLYYQIAQKSKTLAFPAGVCTTLGVGGHFSGGGYGFLMRKYGLSADNIIDAHIIDAKGRLLDRESMGEDLFWAIRGGGGASFGVIVAWKIRLVSLPPRVTVFRVARTLEQNATKLVHAWQSVGSKLDKDLFIRVILQRVNVNKKTTIKASFESMFLGSVEKLLPLMQEMFPELGLVREDCDEMSWIESILYFANFPIGSPLEVLLNRTDLNKSLFFKGKSDYVREPIPENGLEGIWRMFDEQEAELGLMILNPYGGRMDEIAENEIPFPHRFGNLYKIQHLVYWLQEGEEAEERHIDWIRRLYTYMEPFVSKSPRAAYLNYRDLDIGVNNNIGYTSYEQASIWGSKYFKNNFRRLAYVKTKVDPLNFFRNEQSIPSLIPSH</sequence>
<proteinExistence type="inferred from homology"/>
<keyword evidence="11" id="KW-1185">Reference proteome</keyword>
<comment type="similarity">
    <text evidence="2">Belongs to the oxygen-dependent FAD-linked oxidoreductase family.</text>
</comment>
<evidence type="ECO:0000256" key="1">
    <source>
        <dbReference type="ARBA" id="ARBA00001974"/>
    </source>
</evidence>
<evidence type="ECO:0000256" key="4">
    <source>
        <dbReference type="ARBA" id="ARBA00022729"/>
    </source>
</evidence>
<name>A0AAE1IPI3_9FABA</name>
<reference evidence="10" key="1">
    <citation type="submission" date="2023-10" db="EMBL/GenBank/DDBJ databases">
        <title>Chromosome-level genome of the transformable northern wattle, Acacia crassicarpa.</title>
        <authorList>
            <person name="Massaro I."/>
            <person name="Sinha N.R."/>
            <person name="Poethig S."/>
            <person name="Leichty A.R."/>
        </authorList>
    </citation>
    <scope>NUCLEOTIDE SEQUENCE</scope>
    <source>
        <strain evidence="10">Acra3RX</strain>
        <tissue evidence="10">Leaf</tissue>
    </source>
</reference>
<keyword evidence="5" id="KW-0274">FAD</keyword>
<keyword evidence="7" id="KW-0325">Glycoprotein</keyword>
<keyword evidence="3" id="KW-0285">Flavoprotein</keyword>
<evidence type="ECO:0000256" key="3">
    <source>
        <dbReference type="ARBA" id="ARBA00022630"/>
    </source>
</evidence>
<evidence type="ECO:0000256" key="5">
    <source>
        <dbReference type="ARBA" id="ARBA00022827"/>
    </source>
</evidence>
<keyword evidence="6" id="KW-1015">Disulfide bond</keyword>
<dbReference type="Gene3D" id="3.40.462.20">
    <property type="match status" value="1"/>
</dbReference>
<evidence type="ECO:0000313" key="11">
    <source>
        <dbReference type="Proteomes" id="UP001293593"/>
    </source>
</evidence>
<dbReference type="InterPro" id="IPR006094">
    <property type="entry name" value="Oxid_FAD_bind_N"/>
</dbReference>
<dbReference type="InterPro" id="IPR036318">
    <property type="entry name" value="FAD-bd_PCMH-like_sf"/>
</dbReference>
<dbReference type="FunFam" id="3.30.43.10:FF:000004">
    <property type="entry name" value="Berberine bridge enzyme-like 15"/>
    <property type="match status" value="1"/>
</dbReference>
<dbReference type="GO" id="GO:0016491">
    <property type="term" value="F:oxidoreductase activity"/>
    <property type="evidence" value="ECO:0007669"/>
    <property type="project" value="InterPro"/>
</dbReference>
<protein>
    <recommendedName>
        <fullName evidence="9">FAD-binding PCMH-type domain-containing protein</fullName>
    </recommendedName>
</protein>
<evidence type="ECO:0000256" key="8">
    <source>
        <dbReference type="SAM" id="SignalP"/>
    </source>
</evidence>
<dbReference type="PROSITE" id="PS51387">
    <property type="entry name" value="FAD_PCMH"/>
    <property type="match status" value="1"/>
</dbReference>
<dbReference type="EMBL" id="JAWXYG010000014">
    <property type="protein sequence ID" value="KAK4254772.1"/>
    <property type="molecule type" value="Genomic_DNA"/>
</dbReference>
<evidence type="ECO:0000256" key="7">
    <source>
        <dbReference type="ARBA" id="ARBA00023180"/>
    </source>
</evidence>
<dbReference type="AlphaFoldDB" id="A0AAE1IPI3"/>
<dbReference type="Gene3D" id="3.30.43.10">
    <property type="entry name" value="Uridine Diphospho-n-acetylenolpyruvylglucosamine Reductase, domain 2"/>
    <property type="match status" value="1"/>
</dbReference>
<keyword evidence="4 8" id="KW-0732">Signal</keyword>